<protein>
    <submittedName>
        <fullName evidence="1">Uncharacterized protein</fullName>
    </submittedName>
</protein>
<name>A0A8J8P132_HALGN</name>
<dbReference type="EMBL" id="RRYP01003531">
    <property type="protein sequence ID" value="TNV83726.1"/>
    <property type="molecule type" value="Genomic_DNA"/>
</dbReference>
<comment type="caution">
    <text evidence="1">The sequence shown here is derived from an EMBL/GenBank/DDBJ whole genome shotgun (WGS) entry which is preliminary data.</text>
</comment>
<dbReference type="Proteomes" id="UP000785679">
    <property type="component" value="Unassembled WGS sequence"/>
</dbReference>
<gene>
    <name evidence="1" type="ORF">FGO68_gene3523</name>
</gene>
<sequence>MISIPQLLDELKKTWLTLIEKEGQMFSQASAAYNQNKELIKLLEIQASLNQNGVQAGHLVSSDMQKFREFHDKFRRSISQQEDYIENFKVAQLQAVNSQSASFNELLDQEFQYLPLISKNDFVYENYKSSIEGCSVPQAPEDKELREQLLAMKVRLGKHNMLTASSMTKMQMNPQELVDSVNNLKHAQGKQEAQLNALFSLFGNLEGAASVINICLSQGDKSDRKNEILKEDLSNYFQELLHSQQKMTIAELKAIEENTASSLSNIQTRILQENVEFKLLLGEFKTQEKIFQQRFCKVDDAIKRHQEIILVQDQNRESQAKEFQFKLNEVSETYRQELKLKVETLSKEFKLKIEQETQNIYAFIEERVSQLKQRQMQISQSSSTQQIRIQNYDQPQKVLQNEQRLSSSSQKFQTRKLARASAIPEANLFTQVKLDLLLSTFNKPINGYTPEFNAKGQAKLTEYILRIGWKWSLSQLNENANMD</sequence>
<dbReference type="AlphaFoldDB" id="A0A8J8P132"/>
<proteinExistence type="predicted"/>
<accession>A0A8J8P132</accession>
<evidence type="ECO:0000313" key="2">
    <source>
        <dbReference type="Proteomes" id="UP000785679"/>
    </source>
</evidence>
<evidence type="ECO:0000313" key="1">
    <source>
        <dbReference type="EMBL" id="TNV83726.1"/>
    </source>
</evidence>
<keyword evidence="2" id="KW-1185">Reference proteome</keyword>
<reference evidence="1" key="1">
    <citation type="submission" date="2019-06" db="EMBL/GenBank/DDBJ databases">
        <authorList>
            <person name="Zheng W."/>
        </authorList>
    </citation>
    <scope>NUCLEOTIDE SEQUENCE</scope>
    <source>
        <strain evidence="1">QDHG01</strain>
    </source>
</reference>
<organism evidence="1 2">
    <name type="scientific">Halteria grandinella</name>
    <dbReference type="NCBI Taxonomy" id="5974"/>
    <lineage>
        <taxon>Eukaryota</taxon>
        <taxon>Sar</taxon>
        <taxon>Alveolata</taxon>
        <taxon>Ciliophora</taxon>
        <taxon>Intramacronucleata</taxon>
        <taxon>Spirotrichea</taxon>
        <taxon>Stichotrichia</taxon>
        <taxon>Sporadotrichida</taxon>
        <taxon>Halteriidae</taxon>
        <taxon>Halteria</taxon>
    </lineage>
</organism>